<feature type="region of interest" description="Disordered" evidence="1">
    <location>
        <begin position="635"/>
        <end position="667"/>
    </location>
</feature>
<accession>A0A0B5J990</accession>
<reference evidence="2 3" key="1">
    <citation type="journal article" date="2015" name="Parasitol. Res.">
        <title>Viruses in close associations with free-living amoebae.</title>
        <authorList>
            <person name="Scheid P."/>
        </authorList>
    </citation>
    <scope>NUCLEOTIDE SEQUENCE [LARGE SCALE GENOMIC DNA]</scope>
    <source>
        <strain evidence="2">KlaHel</strain>
    </source>
</reference>
<organism evidence="2 3">
    <name type="scientific">Pandoravirus inopinatum</name>
    <dbReference type="NCBI Taxonomy" id="1605721"/>
    <lineage>
        <taxon>Viruses</taxon>
        <taxon>Pandoravirus</taxon>
    </lineage>
</organism>
<name>A0A0B5J990_9VIRU</name>
<dbReference type="Proteomes" id="UP000202511">
    <property type="component" value="Segment"/>
</dbReference>
<protein>
    <submittedName>
        <fullName evidence="2">Uncharacterized protein</fullName>
    </submittedName>
</protein>
<proteinExistence type="predicted"/>
<evidence type="ECO:0000313" key="3">
    <source>
        <dbReference type="Proteomes" id="UP000202511"/>
    </source>
</evidence>
<dbReference type="GeneID" id="23462328"/>
<feature type="compositionally biased region" description="Acidic residues" evidence="1">
    <location>
        <begin position="643"/>
        <end position="654"/>
    </location>
</feature>
<feature type="compositionally biased region" description="Acidic residues" evidence="1">
    <location>
        <begin position="14"/>
        <end position="32"/>
    </location>
</feature>
<dbReference type="RefSeq" id="YP_009119646.1">
    <property type="nucleotide sequence ID" value="NC_026440.1"/>
</dbReference>
<feature type="region of interest" description="Disordered" evidence="1">
    <location>
        <begin position="1"/>
        <end position="32"/>
    </location>
</feature>
<evidence type="ECO:0000256" key="1">
    <source>
        <dbReference type="SAM" id="MobiDB-lite"/>
    </source>
</evidence>
<dbReference type="EMBL" id="KP136319">
    <property type="protein sequence ID" value="AJF97411.1"/>
    <property type="molecule type" value="Genomic_DNA"/>
</dbReference>
<evidence type="ECO:0000313" key="2">
    <source>
        <dbReference type="EMBL" id="AJF97411.1"/>
    </source>
</evidence>
<sequence length="667" mass="72455">MHQDDDPCPSSSDIEFESSDSSDNDDDDDDDEWLFLAPASPCVAATKQDDHAVDWTGILRDVRDPVVGMWSALAARPVACEAACAYLRRPLDGKPHKGTGNVRNLALDLARALQPLYKFPSPLPVSVWDLDADDLATLLTNLASAQRKQRARLYGSNCAIAIGHMFDGWPIPDHLYQPVSARAVGPQTMYLMVVSKAPQEIVALFAVHFGPDGSEWSRLVAKIHFYKHAPDRASDIDADAIGPGSRSYADLIPTLLRGVFACWNPGLSHRIGDRQRGPPDAIIDAIARRLLSTHPVRLPPQVYAALWPASDVARKHKDWQPDKQEIAMVWLTEAQLAVASGTIAAYEAAQIVGTNAPRYGRTDPLGTKSLRGCRPQSGVGMLRSDGTGPLSLLQMAQVRIVKSTWRVPLVDLPDDVAAPLAVAIWQRVCTAQRAKDGTVDDAARLLDVARYWGVQLTEAQEGRPEWLCQDLMPMALARSASLSGGRAVPVAWEATDRPPFPSGEEKDRRFRIGMDVDHDGRHQFARATPTEMCTHVESAFATIYGRPPVLGDGPLVQKATDLAVRANALGAPPEGVGGVCASHQAIIALGVVRGGLDVGACVLSDPYTATDVFNGIKTQRPEPSVCLFRRYRPRRGVDGSDANTDDEDDAEDSSDSPTPFWSTPEFL</sequence>
<dbReference type="KEGG" id="vg:23462328"/>